<evidence type="ECO:0000313" key="2">
    <source>
        <dbReference type="EMBL" id="CDR03857.1"/>
    </source>
</evidence>
<dbReference type="EMBL" id="LK022848">
    <property type="protein sequence ID" value="CDR03857.1"/>
    <property type="molecule type" value="Genomic_DNA"/>
</dbReference>
<feature type="compositionally biased region" description="Polar residues" evidence="1">
    <location>
        <begin position="58"/>
        <end position="106"/>
    </location>
</feature>
<proteinExistence type="predicted"/>
<gene>
    <name evidence="2" type="ORF">SIRAN1400</name>
</gene>
<name>A0A060ZEE6_9ACTN</name>
<feature type="compositionally biased region" description="Low complexity" evidence="1">
    <location>
        <begin position="215"/>
        <end position="227"/>
    </location>
</feature>
<dbReference type="HOGENOM" id="CLU_993645_0_0_11"/>
<organism evidence="2">
    <name type="scientific">Streptomyces iranensis</name>
    <dbReference type="NCBI Taxonomy" id="576784"/>
    <lineage>
        <taxon>Bacteria</taxon>
        <taxon>Bacillati</taxon>
        <taxon>Actinomycetota</taxon>
        <taxon>Actinomycetes</taxon>
        <taxon>Kitasatosporales</taxon>
        <taxon>Streptomycetaceae</taxon>
        <taxon>Streptomyces</taxon>
        <taxon>Streptomyces violaceusniger group</taxon>
    </lineage>
</organism>
<feature type="compositionally biased region" description="Polar residues" evidence="1">
    <location>
        <begin position="1"/>
        <end position="20"/>
    </location>
</feature>
<sequence length="280" mass="28285">MACDRSATTRAPSSNDNAPATTAAAISPCECPTTAAGDTPHPRHTSANDTITAHKAGCTTSTRSNPGPSPRNTPVNDQSTNPDSADSHSANRRANTGEQSSNSTAIPTHCDPCPGNTNTGRASVAITPPPRTTRGDSPPDASAPSASISSSRSPPRTSARWSKRPRVVASEWPTSAGDSPGRAVTCVSSRSACARRPAALFADSTHGTTPPPTGASPSAASSECSSSGASSMMVCTLVPLAPKAEMAARRGSSPRGHSLASVSSSTAPADQSIREERSSA</sequence>
<reference evidence="2" key="1">
    <citation type="submission" date="2014-05" db="EMBL/GenBank/DDBJ databases">
        <authorList>
            <person name="Horn Fabian"/>
        </authorList>
    </citation>
    <scope>NUCLEOTIDE SEQUENCE</scope>
</reference>
<feature type="compositionally biased region" description="Polar residues" evidence="1">
    <location>
        <begin position="260"/>
        <end position="269"/>
    </location>
</feature>
<feature type="region of interest" description="Disordered" evidence="1">
    <location>
        <begin position="1"/>
        <end position="189"/>
    </location>
</feature>
<accession>A0A060ZEE6</accession>
<feature type="compositionally biased region" description="Low complexity" evidence="1">
    <location>
        <begin position="138"/>
        <end position="160"/>
    </location>
</feature>
<dbReference type="AlphaFoldDB" id="A0A060ZEE6"/>
<feature type="region of interest" description="Disordered" evidence="1">
    <location>
        <begin position="201"/>
        <end position="227"/>
    </location>
</feature>
<feature type="region of interest" description="Disordered" evidence="1">
    <location>
        <begin position="245"/>
        <end position="280"/>
    </location>
</feature>
<protein>
    <submittedName>
        <fullName evidence="2">Uncharacterized protein</fullName>
    </submittedName>
</protein>
<evidence type="ECO:0000256" key="1">
    <source>
        <dbReference type="SAM" id="MobiDB-lite"/>
    </source>
</evidence>